<reference evidence="3" key="2">
    <citation type="submission" date="2022-02" db="EMBL/GenBank/DDBJ databases">
        <authorList>
            <person name="Elcheninov A.G."/>
            <person name="Sorokin D.Y."/>
            <person name="Kublanov I.V."/>
        </authorList>
    </citation>
    <scope>NUCLEOTIDE SEQUENCE</scope>
    <source>
        <strain evidence="3">AArc-St2</strain>
    </source>
</reference>
<organism evidence="3 4">
    <name type="scientific">Natronocalculus amylovorans</name>
    <dbReference type="NCBI Taxonomy" id="2917812"/>
    <lineage>
        <taxon>Archaea</taxon>
        <taxon>Methanobacteriati</taxon>
        <taxon>Methanobacteriota</taxon>
        <taxon>Stenosarchaea group</taxon>
        <taxon>Halobacteria</taxon>
        <taxon>Halobacteriales</taxon>
        <taxon>Haloferacaceae</taxon>
        <taxon>Natronocalculus</taxon>
    </lineage>
</organism>
<dbReference type="Gene3D" id="3.40.630.30">
    <property type="match status" value="1"/>
</dbReference>
<dbReference type="GO" id="GO:0016747">
    <property type="term" value="F:acyltransferase activity, transferring groups other than amino-acyl groups"/>
    <property type="evidence" value="ECO:0007669"/>
    <property type="project" value="InterPro"/>
</dbReference>
<evidence type="ECO:0000313" key="4">
    <source>
        <dbReference type="Proteomes" id="UP001203207"/>
    </source>
</evidence>
<proteinExistence type="predicted"/>
<dbReference type="AlphaFoldDB" id="A0AAE3FX26"/>
<protein>
    <submittedName>
        <fullName evidence="3">GNAT family N-acetyltransferase</fullName>
        <ecNumber evidence="3">2.3.1.-</ecNumber>
    </submittedName>
</protein>
<dbReference type="Proteomes" id="UP001203207">
    <property type="component" value="Unassembled WGS sequence"/>
</dbReference>
<keyword evidence="3" id="KW-0012">Acyltransferase</keyword>
<dbReference type="InterPro" id="IPR016181">
    <property type="entry name" value="Acyl_CoA_acyltransferase"/>
</dbReference>
<feature type="domain" description="N-acetyltransferase" evidence="2">
    <location>
        <begin position="1"/>
        <end position="128"/>
    </location>
</feature>
<comment type="caution">
    <text evidence="3">The sequence shown here is derived from an EMBL/GenBank/DDBJ whole genome shotgun (WGS) entry which is preliminary data.</text>
</comment>
<reference evidence="3" key="1">
    <citation type="journal article" date="2022" name="Syst. Appl. Microbiol.">
        <title>Natronocalculus amylovorans gen. nov., sp. nov., and Natranaeroarchaeum aerophilus sp. nov., dominant culturable amylolytic natronoarchaea from hypersaline soda lakes in southwestern Siberia.</title>
        <authorList>
            <person name="Sorokin D.Y."/>
            <person name="Elcheninov A.G."/>
            <person name="Khizhniak T.V."/>
            <person name="Koenen M."/>
            <person name="Bale N.J."/>
            <person name="Damste J.S.S."/>
            <person name="Kublanov I.V."/>
        </authorList>
    </citation>
    <scope>NUCLEOTIDE SEQUENCE</scope>
    <source>
        <strain evidence="3">AArc-St2</strain>
    </source>
</reference>
<dbReference type="InterPro" id="IPR000182">
    <property type="entry name" value="GNAT_dom"/>
</dbReference>
<gene>
    <name evidence="3" type="ORF">AArcSt2_08355</name>
</gene>
<keyword evidence="3" id="KW-0808">Transferase</keyword>
<dbReference type="RefSeq" id="WP_250583879.1">
    <property type="nucleotide sequence ID" value="NZ_JAKRVX010000003.1"/>
</dbReference>
<dbReference type="CDD" id="cd04301">
    <property type="entry name" value="NAT_SF"/>
    <property type="match status" value="1"/>
</dbReference>
<sequence>MYVRDAKNRDEVWLLDQIESMGLDDEAFRSRDYVIAVDEDTNTRVGFGRLRIHTGDPDVCELTGIGVLAEWREQGVGAHVVERLVVKARDEEFEAVYSLTDEPTYLAQFGFETIEQSVLPDVLKRRLEIKQNTISDDVVGCKLSGEFKISERARERFKNARADDGTGGEPTATAEDFGIDPEEATYKYNTGR</sequence>
<evidence type="ECO:0000256" key="1">
    <source>
        <dbReference type="SAM" id="MobiDB-lite"/>
    </source>
</evidence>
<name>A0AAE3FX26_9EURY</name>
<dbReference type="EC" id="2.3.1.-" evidence="3"/>
<keyword evidence="4" id="KW-1185">Reference proteome</keyword>
<accession>A0AAE3FX26</accession>
<dbReference type="Pfam" id="PF00583">
    <property type="entry name" value="Acetyltransf_1"/>
    <property type="match status" value="1"/>
</dbReference>
<feature type="region of interest" description="Disordered" evidence="1">
    <location>
        <begin position="158"/>
        <end position="192"/>
    </location>
</feature>
<evidence type="ECO:0000259" key="2">
    <source>
        <dbReference type="PROSITE" id="PS51186"/>
    </source>
</evidence>
<dbReference type="PROSITE" id="PS51186">
    <property type="entry name" value="GNAT"/>
    <property type="match status" value="1"/>
</dbReference>
<evidence type="ECO:0000313" key="3">
    <source>
        <dbReference type="EMBL" id="MCL9816952.1"/>
    </source>
</evidence>
<dbReference type="EMBL" id="JAKRVX010000003">
    <property type="protein sequence ID" value="MCL9816952.1"/>
    <property type="molecule type" value="Genomic_DNA"/>
</dbReference>
<dbReference type="SUPFAM" id="SSF55729">
    <property type="entry name" value="Acyl-CoA N-acyltransferases (Nat)"/>
    <property type="match status" value="1"/>
</dbReference>